<keyword evidence="5" id="KW-1185">Reference proteome</keyword>
<dbReference type="Proteomes" id="UP001163046">
    <property type="component" value="Unassembled WGS sequence"/>
</dbReference>
<dbReference type="EMBL" id="MU826356">
    <property type="protein sequence ID" value="KAJ7379561.1"/>
    <property type="molecule type" value="Genomic_DNA"/>
</dbReference>
<reference evidence="4" key="1">
    <citation type="submission" date="2023-01" db="EMBL/GenBank/DDBJ databases">
        <title>Genome assembly of the deep-sea coral Lophelia pertusa.</title>
        <authorList>
            <person name="Herrera S."/>
            <person name="Cordes E."/>
        </authorList>
    </citation>
    <scope>NUCLEOTIDE SEQUENCE</scope>
    <source>
        <strain evidence="4">USNM1676648</strain>
        <tissue evidence="4">Polyp</tissue>
    </source>
</reference>
<proteinExistence type="predicted"/>
<feature type="transmembrane region" description="Helical" evidence="2">
    <location>
        <begin position="7"/>
        <end position="25"/>
    </location>
</feature>
<evidence type="ECO:0000313" key="5">
    <source>
        <dbReference type="Proteomes" id="UP001163046"/>
    </source>
</evidence>
<gene>
    <name evidence="4" type="primary">SLC7A1</name>
    <name evidence="4" type="ORF">OS493_013953</name>
</gene>
<keyword evidence="2" id="KW-0812">Transmembrane</keyword>
<evidence type="ECO:0000259" key="3">
    <source>
        <dbReference type="Pfam" id="PF13906"/>
    </source>
</evidence>
<name>A0A9W9ZD63_9CNID</name>
<dbReference type="Pfam" id="PF13906">
    <property type="entry name" value="AA_permease_C"/>
    <property type="match status" value="1"/>
</dbReference>
<feature type="domain" description="Cationic amino acid transporter C-terminal" evidence="3">
    <location>
        <begin position="1"/>
        <end position="50"/>
    </location>
</feature>
<accession>A0A9W9ZD63</accession>
<dbReference type="Gene3D" id="1.20.1740.10">
    <property type="entry name" value="Amino acid/polyamine transporter I"/>
    <property type="match status" value="1"/>
</dbReference>
<evidence type="ECO:0000313" key="4">
    <source>
        <dbReference type="EMBL" id="KAJ7379561.1"/>
    </source>
</evidence>
<keyword evidence="1" id="KW-0813">Transport</keyword>
<evidence type="ECO:0000256" key="1">
    <source>
        <dbReference type="ARBA" id="ARBA00022448"/>
    </source>
</evidence>
<organism evidence="4 5">
    <name type="scientific">Desmophyllum pertusum</name>
    <dbReference type="NCBI Taxonomy" id="174260"/>
    <lineage>
        <taxon>Eukaryota</taxon>
        <taxon>Metazoa</taxon>
        <taxon>Cnidaria</taxon>
        <taxon>Anthozoa</taxon>
        <taxon>Hexacorallia</taxon>
        <taxon>Scleractinia</taxon>
        <taxon>Caryophylliina</taxon>
        <taxon>Caryophylliidae</taxon>
        <taxon>Desmophyllum</taxon>
    </lineage>
</organism>
<evidence type="ECO:0000256" key="2">
    <source>
        <dbReference type="SAM" id="Phobius"/>
    </source>
</evidence>
<dbReference type="AlphaFoldDB" id="A0A9W9ZD63"/>
<dbReference type="GO" id="GO:0015171">
    <property type="term" value="F:amino acid transmembrane transporter activity"/>
    <property type="evidence" value="ECO:0007669"/>
    <property type="project" value="TreeGrafter"/>
</dbReference>
<feature type="transmembrane region" description="Helical" evidence="2">
    <location>
        <begin position="31"/>
        <end position="47"/>
    </location>
</feature>
<comment type="caution">
    <text evidence="4">The sequence shown here is derived from an EMBL/GenBank/DDBJ whole genome shotgun (WGS) entry which is preliminary data.</text>
</comment>
<dbReference type="InterPro" id="IPR029485">
    <property type="entry name" value="CAT_C"/>
</dbReference>
<keyword evidence="2" id="KW-0472">Membrane</keyword>
<sequence length="76" mass="9003">MVPGVPYIPAITIFINAVLMANLNWMTYVRFGVWMILGFVIYLFYGYQHSTEAMKPTTWQKEIQQLYKRLQRLNAI</sequence>
<protein>
    <submittedName>
        <fullName evidence="4">High affinity cationic amino acid transporter 1</fullName>
    </submittedName>
</protein>
<dbReference type="PANTHER" id="PTHR43243:SF4">
    <property type="entry name" value="CATIONIC AMINO ACID TRANSPORTER 4"/>
    <property type="match status" value="1"/>
</dbReference>
<dbReference type="OrthoDB" id="3900342at2759"/>
<keyword evidence="2" id="KW-1133">Transmembrane helix</keyword>
<dbReference type="PANTHER" id="PTHR43243">
    <property type="entry name" value="INNER MEMBRANE TRANSPORTER YGJI-RELATED"/>
    <property type="match status" value="1"/>
</dbReference>